<dbReference type="HOGENOM" id="CLU_046025_16_1_1"/>
<proteinExistence type="predicted"/>
<feature type="transmembrane region" description="Helical" evidence="1">
    <location>
        <begin position="79"/>
        <end position="102"/>
    </location>
</feature>
<dbReference type="Proteomes" id="UP000054217">
    <property type="component" value="Unassembled WGS sequence"/>
</dbReference>
<dbReference type="PANTHER" id="PTHR40465">
    <property type="entry name" value="CHROMOSOME 1, WHOLE GENOME SHOTGUN SEQUENCE"/>
    <property type="match status" value="1"/>
</dbReference>
<reference evidence="3" key="2">
    <citation type="submission" date="2015-01" db="EMBL/GenBank/DDBJ databases">
        <title>Evolutionary Origins and Diversification of the Mycorrhizal Mutualists.</title>
        <authorList>
            <consortium name="DOE Joint Genome Institute"/>
            <consortium name="Mycorrhizal Genomics Consortium"/>
            <person name="Kohler A."/>
            <person name="Kuo A."/>
            <person name="Nagy L.G."/>
            <person name="Floudas D."/>
            <person name="Copeland A."/>
            <person name="Barry K.W."/>
            <person name="Cichocki N."/>
            <person name="Veneault-Fourrey C."/>
            <person name="LaButti K."/>
            <person name="Lindquist E.A."/>
            <person name="Lipzen A."/>
            <person name="Lundell T."/>
            <person name="Morin E."/>
            <person name="Murat C."/>
            <person name="Riley R."/>
            <person name="Ohm R."/>
            <person name="Sun H."/>
            <person name="Tunlid A."/>
            <person name="Henrissat B."/>
            <person name="Grigoriev I.V."/>
            <person name="Hibbett D.S."/>
            <person name="Martin F."/>
        </authorList>
    </citation>
    <scope>NUCLEOTIDE SEQUENCE [LARGE SCALE GENOMIC DNA]</scope>
    <source>
        <strain evidence="3">Marx 270</strain>
    </source>
</reference>
<accession>A0A0C3PLU6</accession>
<keyword evidence="3" id="KW-1185">Reference proteome</keyword>
<keyword evidence="1" id="KW-0472">Membrane</keyword>
<reference evidence="2 3" key="1">
    <citation type="submission" date="2014-04" db="EMBL/GenBank/DDBJ databases">
        <authorList>
            <consortium name="DOE Joint Genome Institute"/>
            <person name="Kuo A."/>
            <person name="Kohler A."/>
            <person name="Costa M.D."/>
            <person name="Nagy L.G."/>
            <person name="Floudas D."/>
            <person name="Copeland A."/>
            <person name="Barry K.W."/>
            <person name="Cichocki N."/>
            <person name="Veneault-Fourrey C."/>
            <person name="LaButti K."/>
            <person name="Lindquist E.A."/>
            <person name="Lipzen A."/>
            <person name="Lundell T."/>
            <person name="Morin E."/>
            <person name="Murat C."/>
            <person name="Sun H."/>
            <person name="Tunlid A."/>
            <person name="Henrissat B."/>
            <person name="Grigoriev I.V."/>
            <person name="Hibbett D.S."/>
            <person name="Martin F."/>
            <person name="Nordberg H.P."/>
            <person name="Cantor M.N."/>
            <person name="Hua S.X."/>
        </authorList>
    </citation>
    <scope>NUCLEOTIDE SEQUENCE [LARGE SCALE GENOMIC DNA]</scope>
    <source>
        <strain evidence="2 3">Marx 270</strain>
    </source>
</reference>
<dbReference type="STRING" id="870435.A0A0C3PLU6"/>
<gene>
    <name evidence="2" type="ORF">M404DRAFT_996579</name>
</gene>
<dbReference type="PANTHER" id="PTHR40465:SF1">
    <property type="entry name" value="DUF6534 DOMAIN-CONTAINING PROTEIN"/>
    <property type="match status" value="1"/>
</dbReference>
<dbReference type="OrthoDB" id="3214861at2759"/>
<dbReference type="EMBL" id="KN831954">
    <property type="protein sequence ID" value="KIO09731.1"/>
    <property type="molecule type" value="Genomic_DNA"/>
</dbReference>
<protein>
    <submittedName>
        <fullName evidence="2">Uncharacterized protein</fullName>
    </submittedName>
</protein>
<sequence>MGIPYGFGSALIGGLVSAMLYGITTLQTYSYFMHYEDGLTMKYLVTVIRILDTLHASFVCHILYYYLIINYGVPTSLEFISWSLPASVLVNVFVVSAVQCFFAHQIYSLCRPQVRCLVTAPIVSSSACHGKQIMQ</sequence>
<dbReference type="AlphaFoldDB" id="A0A0C3PLU6"/>
<feature type="transmembrane region" description="Helical" evidence="1">
    <location>
        <begin position="44"/>
        <end position="67"/>
    </location>
</feature>
<organism evidence="2 3">
    <name type="scientific">Pisolithus tinctorius Marx 270</name>
    <dbReference type="NCBI Taxonomy" id="870435"/>
    <lineage>
        <taxon>Eukaryota</taxon>
        <taxon>Fungi</taxon>
        <taxon>Dikarya</taxon>
        <taxon>Basidiomycota</taxon>
        <taxon>Agaricomycotina</taxon>
        <taxon>Agaricomycetes</taxon>
        <taxon>Agaricomycetidae</taxon>
        <taxon>Boletales</taxon>
        <taxon>Sclerodermatineae</taxon>
        <taxon>Pisolithaceae</taxon>
        <taxon>Pisolithus</taxon>
    </lineage>
</organism>
<evidence type="ECO:0000256" key="1">
    <source>
        <dbReference type="SAM" id="Phobius"/>
    </source>
</evidence>
<evidence type="ECO:0000313" key="2">
    <source>
        <dbReference type="EMBL" id="KIO09731.1"/>
    </source>
</evidence>
<dbReference type="InParanoid" id="A0A0C3PLU6"/>
<name>A0A0C3PLU6_PISTI</name>
<feature type="transmembrane region" description="Helical" evidence="1">
    <location>
        <begin position="6"/>
        <end position="32"/>
    </location>
</feature>
<evidence type="ECO:0000313" key="3">
    <source>
        <dbReference type="Proteomes" id="UP000054217"/>
    </source>
</evidence>
<keyword evidence="1" id="KW-1133">Transmembrane helix</keyword>
<keyword evidence="1" id="KW-0812">Transmembrane</keyword>